<reference evidence="4 5" key="1">
    <citation type="submission" date="2014-10" db="EMBL/GenBank/DDBJ databases">
        <title>Draft genome of anammox bacterium scalindua brodae, obtained using differential coverage binning of sequence data from two enrichment reactors.</title>
        <authorList>
            <person name="Speth D.R."/>
            <person name="Russ L."/>
            <person name="Kartal B."/>
            <person name="Op den Camp H.J."/>
            <person name="Dutilh B.E."/>
            <person name="Jetten M.S."/>
        </authorList>
    </citation>
    <scope>NUCLEOTIDE SEQUENCE [LARGE SCALE GENOMIC DNA]</scope>
    <source>
        <strain evidence="4">RU1</strain>
    </source>
</reference>
<dbReference type="SUPFAM" id="SSF52172">
    <property type="entry name" value="CheY-like"/>
    <property type="match status" value="1"/>
</dbReference>
<protein>
    <submittedName>
        <fullName evidence="4">Two component response regulator</fullName>
    </submittedName>
</protein>
<dbReference type="PANTHER" id="PTHR44591">
    <property type="entry name" value="STRESS RESPONSE REGULATOR PROTEIN 1"/>
    <property type="match status" value="1"/>
</dbReference>
<proteinExistence type="predicted"/>
<name>A0A0B0ELW2_9BACT</name>
<gene>
    <name evidence="4" type="primary">cheY_3</name>
    <name evidence="4" type="ORF">SCABRO_00636</name>
</gene>
<evidence type="ECO:0000256" key="2">
    <source>
        <dbReference type="PROSITE-ProRule" id="PRU00169"/>
    </source>
</evidence>
<comment type="caution">
    <text evidence="4">The sequence shown here is derived from an EMBL/GenBank/DDBJ whole genome shotgun (WGS) entry which is preliminary data.</text>
</comment>
<dbReference type="eggNOG" id="COG0745">
    <property type="taxonomic scope" value="Bacteria"/>
</dbReference>
<evidence type="ECO:0000259" key="3">
    <source>
        <dbReference type="PROSITE" id="PS50110"/>
    </source>
</evidence>
<dbReference type="SMART" id="SM00448">
    <property type="entry name" value="REC"/>
    <property type="match status" value="1"/>
</dbReference>
<dbReference type="EMBL" id="JRYO01000046">
    <property type="protein sequence ID" value="KHE93594.1"/>
    <property type="molecule type" value="Genomic_DNA"/>
</dbReference>
<dbReference type="PROSITE" id="PS50110">
    <property type="entry name" value="RESPONSE_REGULATORY"/>
    <property type="match status" value="1"/>
</dbReference>
<dbReference type="InterPro" id="IPR050595">
    <property type="entry name" value="Bact_response_regulator"/>
</dbReference>
<sequence length="127" mass="14666">MTTILLVEDNKNQRLLYEQELRLENYEVIKAIDGKDALKKIQEQSPDMIIMDICMPKMGGLEAMGRVISKHKGIPIIIHTAYSNYKENFMSWAADAYIVKSSDLSELKNKIKELLTKKFLVKNEDMN</sequence>
<evidence type="ECO:0000256" key="1">
    <source>
        <dbReference type="ARBA" id="ARBA00022553"/>
    </source>
</evidence>
<dbReference type="PANTHER" id="PTHR44591:SF18">
    <property type="entry name" value="REGULATORY PROTEIN"/>
    <property type="match status" value="1"/>
</dbReference>
<organism evidence="4 5">
    <name type="scientific">Candidatus Scalindua brodae</name>
    <dbReference type="NCBI Taxonomy" id="237368"/>
    <lineage>
        <taxon>Bacteria</taxon>
        <taxon>Pseudomonadati</taxon>
        <taxon>Planctomycetota</taxon>
        <taxon>Candidatus Brocadiia</taxon>
        <taxon>Candidatus Brocadiales</taxon>
        <taxon>Candidatus Scalinduaceae</taxon>
        <taxon>Candidatus Scalindua</taxon>
    </lineage>
</organism>
<evidence type="ECO:0000313" key="5">
    <source>
        <dbReference type="Proteomes" id="UP000030652"/>
    </source>
</evidence>
<dbReference type="InterPro" id="IPR001789">
    <property type="entry name" value="Sig_transdc_resp-reg_receiver"/>
</dbReference>
<dbReference type="InterPro" id="IPR011006">
    <property type="entry name" value="CheY-like_superfamily"/>
</dbReference>
<accession>A0A0B0ELW2</accession>
<keyword evidence="1 2" id="KW-0597">Phosphoprotein</keyword>
<evidence type="ECO:0000313" key="4">
    <source>
        <dbReference type="EMBL" id="KHE93594.1"/>
    </source>
</evidence>
<feature type="domain" description="Response regulatory" evidence="3">
    <location>
        <begin position="3"/>
        <end position="115"/>
    </location>
</feature>
<dbReference type="GO" id="GO:0000160">
    <property type="term" value="P:phosphorelay signal transduction system"/>
    <property type="evidence" value="ECO:0007669"/>
    <property type="project" value="InterPro"/>
</dbReference>
<dbReference type="AlphaFoldDB" id="A0A0B0ELW2"/>
<dbReference type="Proteomes" id="UP000030652">
    <property type="component" value="Unassembled WGS sequence"/>
</dbReference>
<dbReference type="Gene3D" id="3.40.50.2300">
    <property type="match status" value="1"/>
</dbReference>
<dbReference type="Pfam" id="PF00072">
    <property type="entry name" value="Response_reg"/>
    <property type="match status" value="1"/>
</dbReference>
<feature type="modified residue" description="4-aspartylphosphate" evidence="2">
    <location>
        <position position="52"/>
    </location>
</feature>